<reference evidence="2" key="1">
    <citation type="journal article" date="2019" name="Int. J. Syst. Evol. Microbiol.">
        <title>The Global Catalogue of Microorganisms (GCM) 10K type strain sequencing project: providing services to taxonomists for standard genome sequencing and annotation.</title>
        <authorList>
            <consortium name="The Broad Institute Genomics Platform"/>
            <consortium name="The Broad Institute Genome Sequencing Center for Infectious Disease"/>
            <person name="Wu L."/>
            <person name="Ma J."/>
        </authorList>
    </citation>
    <scope>NUCLEOTIDE SEQUENCE [LARGE SCALE GENOMIC DNA]</scope>
    <source>
        <strain evidence="2">CGMCC 4.7132</strain>
    </source>
</reference>
<organism evidence="1 2">
    <name type="scientific">Sphaerisporangium dianthi</name>
    <dbReference type="NCBI Taxonomy" id="1436120"/>
    <lineage>
        <taxon>Bacteria</taxon>
        <taxon>Bacillati</taxon>
        <taxon>Actinomycetota</taxon>
        <taxon>Actinomycetes</taxon>
        <taxon>Streptosporangiales</taxon>
        <taxon>Streptosporangiaceae</taxon>
        <taxon>Sphaerisporangium</taxon>
    </lineage>
</organism>
<accession>A0ABV9CD33</accession>
<proteinExistence type="predicted"/>
<name>A0ABV9CD33_9ACTN</name>
<gene>
    <name evidence="1" type="ORF">ACFO60_09165</name>
</gene>
<dbReference type="EMBL" id="JBHSFP010000004">
    <property type="protein sequence ID" value="MFC4530931.1"/>
    <property type="molecule type" value="Genomic_DNA"/>
</dbReference>
<dbReference type="RefSeq" id="WP_380839097.1">
    <property type="nucleotide sequence ID" value="NZ_JBHSFP010000004.1"/>
</dbReference>
<protein>
    <submittedName>
        <fullName evidence="1">Uncharacterized protein</fullName>
    </submittedName>
</protein>
<keyword evidence="2" id="KW-1185">Reference proteome</keyword>
<evidence type="ECO:0000313" key="1">
    <source>
        <dbReference type="EMBL" id="MFC4530931.1"/>
    </source>
</evidence>
<evidence type="ECO:0000313" key="2">
    <source>
        <dbReference type="Proteomes" id="UP001596004"/>
    </source>
</evidence>
<comment type="caution">
    <text evidence="1">The sequence shown here is derived from an EMBL/GenBank/DDBJ whole genome shotgun (WGS) entry which is preliminary data.</text>
</comment>
<dbReference type="Proteomes" id="UP001596004">
    <property type="component" value="Unassembled WGS sequence"/>
</dbReference>
<sequence>MTMLVHITPAKNVRAIRRGGIRAQSLADASQTGVYCLPVMPSYQLTHQWVRELRRGGQRTLMAVHFRVPDGEEVSVGHYGSPRVHVSSAEAAALVTELEDPRGYEVIIARSIAAKEIHRIRRVNQVTGWRYSPDAHGTRPCPFCDPGGYGASKIRKAFDEE</sequence>